<gene>
    <name evidence="1" type="ORF">SAMN02799615_04134</name>
</gene>
<name>A0A1I2JSL4_9GAMM</name>
<dbReference type="EMBL" id="FONH01000028">
    <property type="protein sequence ID" value="SFF55796.1"/>
    <property type="molecule type" value="Genomic_DNA"/>
</dbReference>
<evidence type="ECO:0000313" key="2">
    <source>
        <dbReference type="Proteomes" id="UP000199477"/>
    </source>
</evidence>
<protein>
    <submittedName>
        <fullName evidence="1">Uncharacterized protein</fullName>
    </submittedName>
</protein>
<evidence type="ECO:0000313" key="1">
    <source>
        <dbReference type="EMBL" id="SFF55796.1"/>
    </source>
</evidence>
<reference evidence="2" key="1">
    <citation type="submission" date="2016-10" db="EMBL/GenBank/DDBJ databases">
        <authorList>
            <person name="Varghese N."/>
            <person name="Submissions S."/>
        </authorList>
    </citation>
    <scope>NUCLEOTIDE SEQUENCE [LARGE SCALE GENOMIC DNA]</scope>
    <source>
        <strain evidence="2">UNC178MFTsu3.1</strain>
    </source>
</reference>
<organism evidence="1 2">
    <name type="scientific">Dyella marensis</name>
    <dbReference type="NCBI Taxonomy" id="500610"/>
    <lineage>
        <taxon>Bacteria</taxon>
        <taxon>Pseudomonadati</taxon>
        <taxon>Pseudomonadota</taxon>
        <taxon>Gammaproteobacteria</taxon>
        <taxon>Lysobacterales</taxon>
        <taxon>Rhodanobacteraceae</taxon>
        <taxon>Dyella</taxon>
    </lineage>
</organism>
<proteinExistence type="predicted"/>
<accession>A0A1I2JSL4</accession>
<dbReference type="AlphaFoldDB" id="A0A1I2JSL4"/>
<sequence>MLSQTSRPSLWASLLFLHGHVADAQLAQRLAGAADAEEAAPPAHGEAMRRFVERGRKLSLRLCQGIGSGLVHMQ</sequence>
<dbReference type="STRING" id="500610.SAMN02799615_04134"/>
<dbReference type="Proteomes" id="UP000199477">
    <property type="component" value="Unassembled WGS sequence"/>
</dbReference>
<keyword evidence="2" id="KW-1185">Reference proteome</keyword>